<evidence type="ECO:0000256" key="1">
    <source>
        <dbReference type="SAM" id="Phobius"/>
    </source>
</evidence>
<comment type="caution">
    <text evidence="2">The sequence shown here is derived from an EMBL/GenBank/DDBJ whole genome shotgun (WGS) entry which is preliminary data.</text>
</comment>
<evidence type="ECO:0000313" key="3">
    <source>
        <dbReference type="Proteomes" id="UP000010304"/>
    </source>
</evidence>
<feature type="transmembrane region" description="Helical" evidence="1">
    <location>
        <begin position="23"/>
        <end position="41"/>
    </location>
</feature>
<dbReference type="AlphaFoldDB" id="E8KB26"/>
<keyword evidence="1" id="KW-0812">Transmembrane</keyword>
<dbReference type="Proteomes" id="UP000010304">
    <property type="component" value="Unassembled WGS sequence"/>
</dbReference>
<proteinExistence type="predicted"/>
<name>E8KB26_9STRE</name>
<protein>
    <submittedName>
        <fullName evidence="2">Uncharacterized protein</fullName>
    </submittedName>
</protein>
<dbReference type="EMBL" id="AEVF01000008">
    <property type="protein sequence ID" value="EFX40779.1"/>
    <property type="molecule type" value="Genomic_DNA"/>
</dbReference>
<evidence type="ECO:0000313" key="2">
    <source>
        <dbReference type="EMBL" id="EFX40779.1"/>
    </source>
</evidence>
<accession>E8KB26</accession>
<dbReference type="HOGENOM" id="CLU_1785755_0_0_9"/>
<organism evidence="2 3">
    <name type="scientific">Streptococcus peroris ATCC 700780</name>
    <dbReference type="NCBI Taxonomy" id="888746"/>
    <lineage>
        <taxon>Bacteria</taxon>
        <taxon>Bacillati</taxon>
        <taxon>Bacillota</taxon>
        <taxon>Bacilli</taxon>
        <taxon>Lactobacillales</taxon>
        <taxon>Streptococcaceae</taxon>
        <taxon>Streptococcus</taxon>
    </lineage>
</organism>
<reference evidence="2 3" key="1">
    <citation type="submission" date="2010-12" db="EMBL/GenBank/DDBJ databases">
        <authorList>
            <person name="Muzny D."/>
            <person name="Qin X."/>
            <person name="Deng J."/>
            <person name="Jiang H."/>
            <person name="Liu Y."/>
            <person name="Qu J."/>
            <person name="Song X.-Z."/>
            <person name="Zhang L."/>
            <person name="Thornton R."/>
            <person name="Coyle M."/>
            <person name="Francisco L."/>
            <person name="Jackson L."/>
            <person name="Javaid M."/>
            <person name="Korchina V."/>
            <person name="Kovar C."/>
            <person name="Mata R."/>
            <person name="Mathew T."/>
            <person name="Ngo R."/>
            <person name="Nguyen L."/>
            <person name="Nguyen N."/>
            <person name="Okwuonu G."/>
            <person name="Ongeri F."/>
            <person name="Pham C."/>
            <person name="Simmons D."/>
            <person name="Wilczek-Boney K."/>
            <person name="Hale W."/>
            <person name="Jakkamsetti A."/>
            <person name="Pham P."/>
            <person name="Ruth R."/>
            <person name="San Lucas F."/>
            <person name="Warren J."/>
            <person name="Zhang J."/>
            <person name="Zhao Z."/>
            <person name="Zhou C."/>
            <person name="Zhu D."/>
            <person name="Lee S."/>
            <person name="Bess C."/>
            <person name="Blankenburg K."/>
            <person name="Forbes L."/>
            <person name="Fu Q."/>
            <person name="Gubbala S."/>
            <person name="Hirani K."/>
            <person name="Jayaseelan J.C."/>
            <person name="Lara F."/>
            <person name="Munidasa M."/>
            <person name="Palculict T."/>
            <person name="Patil S."/>
            <person name="Pu L.-L."/>
            <person name="Saada N."/>
            <person name="Tang L."/>
            <person name="Weissenberger G."/>
            <person name="Zhu Y."/>
            <person name="Hemphill L."/>
            <person name="Shang Y."/>
            <person name="Youmans B."/>
            <person name="Ayvaz T."/>
            <person name="Ross M."/>
            <person name="Santibanez J."/>
            <person name="Aqrawi P."/>
            <person name="Gross S."/>
            <person name="Joshi V."/>
            <person name="Fowler G."/>
            <person name="Nazareth L."/>
            <person name="Reid J."/>
            <person name="Worley K."/>
            <person name="Petrosino J."/>
            <person name="Highlander S."/>
            <person name="Gibbs R."/>
        </authorList>
    </citation>
    <scope>NUCLEOTIDE SEQUENCE [LARGE SCALE GENOMIC DNA]</scope>
    <source>
        <strain evidence="2 3">ATCC 700780</strain>
    </source>
</reference>
<keyword evidence="3" id="KW-1185">Reference proteome</keyword>
<keyword evidence="1" id="KW-0472">Membrane</keyword>
<dbReference type="STRING" id="888746.HMPREF9180_0758"/>
<sequence>MKMNCEERVKNWRGSLMLKSKKWLYIAILLPFVLVSLPFFINGNIRNGNLIYSDSTKFILDHEESIKSEIVTHLKDEGQSVDSVKLLPNTARGHYDDSGDMGGHYHIYFSAYVNDNPKQSLNVELYFPDASIHAFTVVHPNPYKDKKKMKRWFIGDIKISDDPSWDGLRERER</sequence>
<gene>
    <name evidence="2" type="ORF">HMPREF9180_0758</name>
</gene>
<keyword evidence="1" id="KW-1133">Transmembrane helix</keyword>